<dbReference type="Gramene" id="LPERR09G16330.1">
    <property type="protein sequence ID" value="LPERR09G16330.1"/>
    <property type="gene ID" value="LPERR09G16330"/>
</dbReference>
<feature type="region of interest" description="Disordered" evidence="1">
    <location>
        <begin position="115"/>
        <end position="135"/>
    </location>
</feature>
<reference evidence="3" key="2">
    <citation type="submission" date="2013-12" db="EMBL/GenBank/DDBJ databases">
        <authorList>
            <person name="Yu Y."/>
            <person name="Lee S."/>
            <person name="de Baynast K."/>
            <person name="Wissotski M."/>
            <person name="Liu L."/>
            <person name="Talag J."/>
            <person name="Goicoechea J."/>
            <person name="Angelova A."/>
            <person name="Jetty R."/>
            <person name="Kudrna D."/>
            <person name="Golser W."/>
            <person name="Rivera L."/>
            <person name="Zhang J."/>
            <person name="Wing R."/>
        </authorList>
    </citation>
    <scope>NUCLEOTIDE SEQUENCE</scope>
</reference>
<dbReference type="HOGENOM" id="CLU_1888762_0_0_1"/>
<evidence type="ECO:0000313" key="2">
    <source>
        <dbReference type="EnsemblPlants" id="LPERR09G16330.1"/>
    </source>
</evidence>
<dbReference type="EnsemblPlants" id="LPERR09G16330.1">
    <property type="protein sequence ID" value="LPERR09G16330.1"/>
    <property type="gene ID" value="LPERR09G16330"/>
</dbReference>
<proteinExistence type="predicted"/>
<organism evidence="2 3">
    <name type="scientific">Leersia perrieri</name>
    <dbReference type="NCBI Taxonomy" id="77586"/>
    <lineage>
        <taxon>Eukaryota</taxon>
        <taxon>Viridiplantae</taxon>
        <taxon>Streptophyta</taxon>
        <taxon>Embryophyta</taxon>
        <taxon>Tracheophyta</taxon>
        <taxon>Spermatophyta</taxon>
        <taxon>Magnoliopsida</taxon>
        <taxon>Liliopsida</taxon>
        <taxon>Poales</taxon>
        <taxon>Poaceae</taxon>
        <taxon>BOP clade</taxon>
        <taxon>Oryzoideae</taxon>
        <taxon>Oryzeae</taxon>
        <taxon>Oryzinae</taxon>
        <taxon>Leersia</taxon>
    </lineage>
</organism>
<reference evidence="2" key="3">
    <citation type="submission" date="2015-04" db="UniProtKB">
        <authorList>
            <consortium name="EnsemblPlants"/>
        </authorList>
    </citation>
    <scope>IDENTIFICATION</scope>
</reference>
<reference evidence="2 3" key="1">
    <citation type="submission" date="2012-08" db="EMBL/GenBank/DDBJ databases">
        <title>Oryza genome evolution.</title>
        <authorList>
            <person name="Wing R.A."/>
        </authorList>
    </citation>
    <scope>NUCLEOTIDE SEQUENCE</scope>
</reference>
<sequence>MVVVKVMMSSPAAAASGGGVMLLMVAPRIGNFDGYEMKKGSLEDVVAGVVGEEEVVGMAEIMPHVAAAAVAALARPRVHGRHALASQGVQPPRHVSQAKQLLHLHLHLHQMRVLQPSLPTPAQRAQGKGTTDNKE</sequence>
<evidence type="ECO:0000256" key="1">
    <source>
        <dbReference type="SAM" id="MobiDB-lite"/>
    </source>
</evidence>
<dbReference type="AlphaFoldDB" id="A0A0D9XH33"/>
<dbReference type="Proteomes" id="UP000032180">
    <property type="component" value="Chromosome 9"/>
</dbReference>
<keyword evidence="3" id="KW-1185">Reference proteome</keyword>
<accession>A0A0D9XH33</accession>
<name>A0A0D9XH33_9ORYZ</name>
<protein>
    <submittedName>
        <fullName evidence="2">Uncharacterized protein</fullName>
    </submittedName>
</protein>
<evidence type="ECO:0000313" key="3">
    <source>
        <dbReference type="Proteomes" id="UP000032180"/>
    </source>
</evidence>